<proteinExistence type="predicted"/>
<organism evidence="2 3">
    <name type="scientific">Conchiformibius steedae</name>
    <dbReference type="NCBI Taxonomy" id="153493"/>
    <lineage>
        <taxon>Bacteria</taxon>
        <taxon>Pseudomonadati</taxon>
        <taxon>Pseudomonadota</taxon>
        <taxon>Betaproteobacteria</taxon>
        <taxon>Neisseriales</taxon>
        <taxon>Neisseriaceae</taxon>
        <taxon>Conchiformibius</taxon>
    </lineage>
</organism>
<dbReference type="STRING" id="1121352.GCA_000620925_00666"/>
<dbReference type="InterPro" id="IPR009883">
    <property type="entry name" value="YgfX"/>
</dbReference>
<dbReference type="AlphaFoldDB" id="A0A3P2A5Y8"/>
<dbReference type="EMBL" id="RQYC01000006">
    <property type="protein sequence ID" value="RRD90395.1"/>
    <property type="molecule type" value="Genomic_DNA"/>
</dbReference>
<keyword evidence="1" id="KW-0812">Transmembrane</keyword>
<dbReference type="RefSeq" id="WP_148091328.1">
    <property type="nucleotide sequence ID" value="NZ_RQYC01000006.1"/>
</dbReference>
<accession>A0A3P2A5Y8</accession>
<evidence type="ECO:0000256" key="1">
    <source>
        <dbReference type="SAM" id="Phobius"/>
    </source>
</evidence>
<comment type="caution">
    <text evidence="2">The sequence shown here is derived from an EMBL/GenBank/DDBJ whole genome shotgun (WGS) entry which is preliminary data.</text>
</comment>
<keyword evidence="3" id="KW-1185">Reference proteome</keyword>
<keyword evidence="1" id="KW-0472">Membrane</keyword>
<gene>
    <name evidence="2" type="ORF">EII21_05615</name>
</gene>
<name>A0A3P2A5Y8_9NEIS</name>
<protein>
    <recommendedName>
        <fullName evidence="4">Toxin CptA</fullName>
    </recommendedName>
</protein>
<evidence type="ECO:0008006" key="4">
    <source>
        <dbReference type="Google" id="ProtNLM"/>
    </source>
</evidence>
<feature type="transmembrane region" description="Helical" evidence="1">
    <location>
        <begin position="12"/>
        <end position="30"/>
    </location>
</feature>
<evidence type="ECO:0000313" key="3">
    <source>
        <dbReference type="Proteomes" id="UP000269923"/>
    </source>
</evidence>
<keyword evidence="1" id="KW-1133">Transmembrane helix</keyword>
<evidence type="ECO:0000313" key="2">
    <source>
        <dbReference type="EMBL" id="RRD90395.1"/>
    </source>
</evidence>
<dbReference type="Pfam" id="PF07254">
    <property type="entry name" value="Cpta_toxin"/>
    <property type="match status" value="1"/>
</dbReference>
<sequence length="147" mass="16903">MEFAFRPSQWRRIGCMLLFALLTGCCVWYLHGGARALVLVLLLAAAAYAWREPSVVVRKLRIDAYGRVWLYVASRRKPLAVTLASGSFVHAYGCFLCWRTEKGRRIDQMVLPDMLSHDDFRKLRVWARFGQEKIRPRRPQADTSSAG</sequence>
<dbReference type="OrthoDB" id="8613104at2"/>
<dbReference type="Proteomes" id="UP000269923">
    <property type="component" value="Unassembled WGS sequence"/>
</dbReference>
<dbReference type="PROSITE" id="PS51257">
    <property type="entry name" value="PROKAR_LIPOPROTEIN"/>
    <property type="match status" value="1"/>
</dbReference>
<reference evidence="2 3" key="1">
    <citation type="submission" date="2018-11" db="EMBL/GenBank/DDBJ databases">
        <title>Genomes From Bacteria Associated with the Canine Oral Cavity: a Test Case for Automated Genome-Based Taxonomic Assignment.</title>
        <authorList>
            <person name="Coil D.A."/>
            <person name="Jospin G."/>
            <person name="Darling A.E."/>
            <person name="Wallis C."/>
            <person name="Davis I.J."/>
            <person name="Harris S."/>
            <person name="Eisen J.A."/>
            <person name="Holcombe L.J."/>
            <person name="O'Flynn C."/>
        </authorList>
    </citation>
    <scope>NUCLEOTIDE SEQUENCE [LARGE SCALE GENOMIC DNA]</scope>
    <source>
        <strain evidence="2 3">COT-280</strain>
    </source>
</reference>